<organism evidence="1 2">
    <name type="scientific">Tumebacillus amylolyticus</name>
    <dbReference type="NCBI Taxonomy" id="2801339"/>
    <lineage>
        <taxon>Bacteria</taxon>
        <taxon>Bacillati</taxon>
        <taxon>Bacillota</taxon>
        <taxon>Bacilli</taxon>
        <taxon>Bacillales</taxon>
        <taxon>Alicyclobacillaceae</taxon>
        <taxon>Tumebacillus</taxon>
    </lineage>
</organism>
<accession>A0ABS1J761</accession>
<evidence type="ECO:0000313" key="1">
    <source>
        <dbReference type="EMBL" id="MBL0386030.1"/>
    </source>
</evidence>
<reference evidence="1 2" key="1">
    <citation type="submission" date="2021-01" db="EMBL/GenBank/DDBJ databases">
        <title>Tumebacillus sp. strain ITR2 16S ribosomal RNA gene Genome sequencing and assembly.</title>
        <authorList>
            <person name="Kang M."/>
        </authorList>
    </citation>
    <scope>NUCLEOTIDE SEQUENCE [LARGE SCALE GENOMIC DNA]</scope>
    <source>
        <strain evidence="1 2">ITR2</strain>
    </source>
</reference>
<dbReference type="InterPro" id="IPR025233">
    <property type="entry name" value="DUF4176"/>
</dbReference>
<proteinExistence type="predicted"/>
<dbReference type="Proteomes" id="UP000602284">
    <property type="component" value="Unassembled WGS sequence"/>
</dbReference>
<gene>
    <name evidence="1" type="ORF">JJB07_05130</name>
</gene>
<dbReference type="EMBL" id="JAEQNB010000001">
    <property type="protein sequence ID" value="MBL0386030.1"/>
    <property type="molecule type" value="Genomic_DNA"/>
</dbReference>
<keyword evidence="2" id="KW-1185">Reference proteome</keyword>
<sequence length="98" mass="11552">MTQQVETDYLPLGTIVRLHKGTKRLMIYGRCLQKEETHEEFDYVGVPYPEGYLNPEKTFVFNHSAIEEVIHLGFVDEEEVIAQEMFQRHRKLIIEVEA</sequence>
<dbReference type="Pfam" id="PF13780">
    <property type="entry name" value="DUF4176"/>
    <property type="match status" value="1"/>
</dbReference>
<evidence type="ECO:0000313" key="2">
    <source>
        <dbReference type="Proteomes" id="UP000602284"/>
    </source>
</evidence>
<comment type="caution">
    <text evidence="1">The sequence shown here is derived from an EMBL/GenBank/DDBJ whole genome shotgun (WGS) entry which is preliminary data.</text>
</comment>
<protein>
    <submittedName>
        <fullName evidence="1">DUF4176 domain-containing protein</fullName>
    </submittedName>
</protein>
<name>A0ABS1J761_9BACL</name>
<dbReference type="RefSeq" id="WP_201631765.1">
    <property type="nucleotide sequence ID" value="NZ_JAEQNB010000001.1"/>
</dbReference>